<dbReference type="Proteomes" id="UP000245629">
    <property type="component" value="Chromosome 1"/>
</dbReference>
<dbReference type="GO" id="GO:0015074">
    <property type="term" value="P:DNA integration"/>
    <property type="evidence" value="ECO:0007669"/>
    <property type="project" value="InterPro"/>
</dbReference>
<dbReference type="GO" id="GO:0004803">
    <property type="term" value="F:transposase activity"/>
    <property type="evidence" value="ECO:0007669"/>
    <property type="project" value="InterPro"/>
</dbReference>
<dbReference type="InterPro" id="IPR048020">
    <property type="entry name" value="Transpos_IS3"/>
</dbReference>
<proteinExistence type="predicted"/>
<dbReference type="InterPro" id="IPR025948">
    <property type="entry name" value="HTH-like_dom"/>
</dbReference>
<accession>A0A2S2CLW2</accession>
<sequence length="389" mass="44506">MTKTRRSFTDEFKREAVALLEASGRPLEHVARELGLQASVLRNWRRVAQGHPPRPRSGSPAVSDTAMPAKPDEQTAEIARLRRELERVRQERDILKKAISIFSETLKMRFRFIEDHRDEFPTRLMCSVLEVSASGYYAWRGRPESQRAAANRQLLVEVRRVHGHHHGRYGSPRVHAALRAEGVAASRGRVARLMRRHGIRGAAARRFRPVTTDSRHGLPVAPDLLGQAFQVAEPNRVWLADITYLPTAEGWLYLAALLDLATRKIVGWAMRDHMRAELATSALVMAIQRQRPAVGLIQHSDRGSQYASRDYRDLLQAAGMRQSMSRKGCCYDNAPMESFFHTLKVELVHRTRFETRDQARREVFAYIETYYNRQRAHSAIGYITPNRPS</sequence>
<reference evidence="4" key="1">
    <citation type="submission" date="2018-05" db="EMBL/GenBank/DDBJ databases">
        <title>Azospirillum thermophila sp. nov., a novel isolated from hot spring.</title>
        <authorList>
            <person name="Zhao Z."/>
        </authorList>
    </citation>
    <scope>NUCLEOTIDE SEQUENCE [LARGE SCALE GENOMIC DNA]</scope>
    <source>
        <strain evidence="4">CFH 70021</strain>
    </source>
</reference>
<gene>
    <name evidence="3" type="ORF">DEW08_03480</name>
</gene>
<protein>
    <submittedName>
        <fullName evidence="3">IS3 family transposase</fullName>
    </submittedName>
</protein>
<feature type="domain" description="Integrase catalytic" evidence="2">
    <location>
        <begin position="230"/>
        <end position="389"/>
    </location>
</feature>
<dbReference type="Gene3D" id="3.30.420.10">
    <property type="entry name" value="Ribonuclease H-like superfamily/Ribonuclease H"/>
    <property type="match status" value="1"/>
</dbReference>
<dbReference type="OrthoDB" id="7362268at2"/>
<name>A0A2S2CLW2_9PROT</name>
<dbReference type="PANTHER" id="PTHR46889:SF4">
    <property type="entry name" value="TRANSPOSASE INSO FOR INSERTION SEQUENCE ELEMENT IS911B-RELATED"/>
    <property type="match status" value="1"/>
</dbReference>
<dbReference type="InterPro" id="IPR036397">
    <property type="entry name" value="RNaseH_sf"/>
</dbReference>
<dbReference type="InterPro" id="IPR012337">
    <property type="entry name" value="RNaseH-like_sf"/>
</dbReference>
<dbReference type="SUPFAM" id="SSF53098">
    <property type="entry name" value="Ribonuclease H-like"/>
    <property type="match status" value="1"/>
</dbReference>
<dbReference type="InterPro" id="IPR050900">
    <property type="entry name" value="Transposase_IS3/IS150/IS904"/>
</dbReference>
<dbReference type="KEGG" id="azz:DEW08_03480"/>
<dbReference type="Pfam" id="PF13333">
    <property type="entry name" value="rve_2"/>
    <property type="match status" value="1"/>
</dbReference>
<evidence type="ECO:0000259" key="2">
    <source>
        <dbReference type="PROSITE" id="PS50994"/>
    </source>
</evidence>
<evidence type="ECO:0000256" key="1">
    <source>
        <dbReference type="SAM" id="MobiDB-lite"/>
    </source>
</evidence>
<dbReference type="GO" id="GO:0003677">
    <property type="term" value="F:DNA binding"/>
    <property type="evidence" value="ECO:0007669"/>
    <property type="project" value="InterPro"/>
</dbReference>
<organism evidence="3 4">
    <name type="scientific">Azospirillum thermophilum</name>
    <dbReference type="NCBI Taxonomy" id="2202148"/>
    <lineage>
        <taxon>Bacteria</taxon>
        <taxon>Pseudomonadati</taxon>
        <taxon>Pseudomonadota</taxon>
        <taxon>Alphaproteobacteria</taxon>
        <taxon>Rhodospirillales</taxon>
        <taxon>Azospirillaceae</taxon>
        <taxon>Azospirillum</taxon>
    </lineage>
</organism>
<dbReference type="GO" id="GO:0006313">
    <property type="term" value="P:DNA transposition"/>
    <property type="evidence" value="ECO:0007669"/>
    <property type="project" value="InterPro"/>
</dbReference>
<dbReference type="Pfam" id="PF00665">
    <property type="entry name" value="rve"/>
    <property type="match status" value="1"/>
</dbReference>
<dbReference type="Pfam" id="PF01527">
    <property type="entry name" value="HTH_Tnp_1"/>
    <property type="match status" value="1"/>
</dbReference>
<keyword evidence="4" id="KW-1185">Reference proteome</keyword>
<dbReference type="InterPro" id="IPR001584">
    <property type="entry name" value="Integrase_cat-core"/>
</dbReference>
<feature type="region of interest" description="Disordered" evidence="1">
    <location>
        <begin position="46"/>
        <end position="73"/>
    </location>
</feature>
<dbReference type="AlphaFoldDB" id="A0A2S2CLW2"/>
<dbReference type="PROSITE" id="PS50994">
    <property type="entry name" value="INTEGRASE"/>
    <property type="match status" value="1"/>
</dbReference>
<dbReference type="InterPro" id="IPR002514">
    <property type="entry name" value="Transposase_8"/>
</dbReference>
<dbReference type="SUPFAM" id="SSF46689">
    <property type="entry name" value="Homeodomain-like"/>
    <property type="match status" value="1"/>
</dbReference>
<dbReference type="Gene3D" id="1.10.10.60">
    <property type="entry name" value="Homeodomain-like"/>
    <property type="match status" value="1"/>
</dbReference>
<evidence type="ECO:0000313" key="4">
    <source>
        <dbReference type="Proteomes" id="UP000245629"/>
    </source>
</evidence>
<dbReference type="EMBL" id="CP029352">
    <property type="protein sequence ID" value="AWK85360.1"/>
    <property type="molecule type" value="Genomic_DNA"/>
</dbReference>
<dbReference type="NCBIfam" id="NF033516">
    <property type="entry name" value="transpos_IS3"/>
    <property type="match status" value="1"/>
</dbReference>
<dbReference type="PANTHER" id="PTHR46889">
    <property type="entry name" value="TRANSPOSASE INSF FOR INSERTION SEQUENCE IS3B-RELATED"/>
    <property type="match status" value="1"/>
</dbReference>
<dbReference type="InterPro" id="IPR009057">
    <property type="entry name" value="Homeodomain-like_sf"/>
</dbReference>
<evidence type="ECO:0000313" key="3">
    <source>
        <dbReference type="EMBL" id="AWK85360.1"/>
    </source>
</evidence>
<dbReference type="Pfam" id="PF13276">
    <property type="entry name" value="HTH_21"/>
    <property type="match status" value="1"/>
</dbReference>